<accession>A0ACB7SNK1</accession>
<keyword evidence="2" id="KW-1185">Reference proteome</keyword>
<gene>
    <name evidence="1" type="ORF">HPB50_019102</name>
</gene>
<proteinExistence type="predicted"/>
<name>A0ACB7SNK1_HYAAI</name>
<evidence type="ECO:0000313" key="2">
    <source>
        <dbReference type="Proteomes" id="UP000821845"/>
    </source>
</evidence>
<protein>
    <submittedName>
        <fullName evidence="1">Uncharacterized protein</fullName>
    </submittedName>
</protein>
<comment type="caution">
    <text evidence="1">The sequence shown here is derived from an EMBL/GenBank/DDBJ whole genome shotgun (WGS) entry which is preliminary data.</text>
</comment>
<dbReference type="EMBL" id="CM023483">
    <property type="protein sequence ID" value="KAH6936541.1"/>
    <property type="molecule type" value="Genomic_DNA"/>
</dbReference>
<sequence>MSDFLKVGYLAPLSPSRPPALISNSSSRISRVRDATRTAPIHRAETRSATGDRPREPHQTQRANKKFPKTSHAKHPQPKETAHTGDQTADETASVPRNPTERW</sequence>
<organism evidence="1 2">
    <name type="scientific">Hyalomma asiaticum</name>
    <name type="common">Tick</name>
    <dbReference type="NCBI Taxonomy" id="266040"/>
    <lineage>
        <taxon>Eukaryota</taxon>
        <taxon>Metazoa</taxon>
        <taxon>Ecdysozoa</taxon>
        <taxon>Arthropoda</taxon>
        <taxon>Chelicerata</taxon>
        <taxon>Arachnida</taxon>
        <taxon>Acari</taxon>
        <taxon>Parasitiformes</taxon>
        <taxon>Ixodida</taxon>
        <taxon>Ixodoidea</taxon>
        <taxon>Ixodidae</taxon>
        <taxon>Hyalomminae</taxon>
        <taxon>Hyalomma</taxon>
    </lineage>
</organism>
<dbReference type="Proteomes" id="UP000821845">
    <property type="component" value="Chromosome 3"/>
</dbReference>
<reference evidence="1" key="1">
    <citation type="submission" date="2020-05" db="EMBL/GenBank/DDBJ databases">
        <title>Large-scale comparative analyses of tick genomes elucidate their genetic diversity and vector capacities.</title>
        <authorList>
            <person name="Jia N."/>
            <person name="Wang J."/>
            <person name="Shi W."/>
            <person name="Du L."/>
            <person name="Sun Y."/>
            <person name="Zhan W."/>
            <person name="Jiang J."/>
            <person name="Wang Q."/>
            <person name="Zhang B."/>
            <person name="Ji P."/>
            <person name="Sakyi L.B."/>
            <person name="Cui X."/>
            <person name="Yuan T."/>
            <person name="Jiang B."/>
            <person name="Yang W."/>
            <person name="Lam T.T.-Y."/>
            <person name="Chang Q."/>
            <person name="Ding S."/>
            <person name="Wang X."/>
            <person name="Zhu J."/>
            <person name="Ruan X."/>
            <person name="Zhao L."/>
            <person name="Wei J."/>
            <person name="Que T."/>
            <person name="Du C."/>
            <person name="Cheng J."/>
            <person name="Dai P."/>
            <person name="Han X."/>
            <person name="Huang E."/>
            <person name="Gao Y."/>
            <person name="Liu J."/>
            <person name="Shao H."/>
            <person name="Ye R."/>
            <person name="Li L."/>
            <person name="Wei W."/>
            <person name="Wang X."/>
            <person name="Wang C."/>
            <person name="Yang T."/>
            <person name="Huo Q."/>
            <person name="Li W."/>
            <person name="Guo W."/>
            <person name="Chen H."/>
            <person name="Zhou L."/>
            <person name="Ni X."/>
            <person name="Tian J."/>
            <person name="Zhou Y."/>
            <person name="Sheng Y."/>
            <person name="Liu T."/>
            <person name="Pan Y."/>
            <person name="Xia L."/>
            <person name="Li J."/>
            <person name="Zhao F."/>
            <person name="Cao W."/>
        </authorList>
    </citation>
    <scope>NUCLEOTIDE SEQUENCE</scope>
    <source>
        <strain evidence="1">Hyas-2018</strain>
    </source>
</reference>
<evidence type="ECO:0000313" key="1">
    <source>
        <dbReference type="EMBL" id="KAH6936541.1"/>
    </source>
</evidence>